<dbReference type="InterPro" id="IPR006626">
    <property type="entry name" value="PbH1"/>
</dbReference>
<dbReference type="Gene3D" id="2.160.20.10">
    <property type="entry name" value="Single-stranded right-handed beta-helix, Pectin lyase-like"/>
    <property type="match status" value="1"/>
</dbReference>
<dbReference type="SMART" id="SM00710">
    <property type="entry name" value="PbH1"/>
    <property type="match status" value="5"/>
</dbReference>
<evidence type="ECO:0000256" key="2">
    <source>
        <dbReference type="ARBA" id="ARBA00022801"/>
    </source>
</evidence>
<proteinExistence type="inferred from homology"/>
<evidence type="ECO:0000313" key="6">
    <source>
        <dbReference type="Proteomes" id="UP000244005"/>
    </source>
</evidence>
<reference evidence="6" key="1">
    <citation type="journal article" date="2017" name="Cell">
        <title>Insights into land plant evolution garnered from the Marchantia polymorpha genome.</title>
        <authorList>
            <person name="Bowman J.L."/>
            <person name="Kohchi T."/>
            <person name="Yamato K.T."/>
            <person name="Jenkins J."/>
            <person name="Shu S."/>
            <person name="Ishizaki K."/>
            <person name="Yamaoka S."/>
            <person name="Nishihama R."/>
            <person name="Nakamura Y."/>
            <person name="Berger F."/>
            <person name="Adam C."/>
            <person name="Aki S.S."/>
            <person name="Althoff F."/>
            <person name="Araki T."/>
            <person name="Arteaga-Vazquez M.A."/>
            <person name="Balasubrmanian S."/>
            <person name="Barry K."/>
            <person name="Bauer D."/>
            <person name="Boehm C.R."/>
            <person name="Briginshaw L."/>
            <person name="Caballero-Perez J."/>
            <person name="Catarino B."/>
            <person name="Chen F."/>
            <person name="Chiyoda S."/>
            <person name="Chovatia M."/>
            <person name="Davies K.M."/>
            <person name="Delmans M."/>
            <person name="Demura T."/>
            <person name="Dierschke T."/>
            <person name="Dolan L."/>
            <person name="Dorantes-Acosta A.E."/>
            <person name="Eklund D.M."/>
            <person name="Florent S.N."/>
            <person name="Flores-Sandoval E."/>
            <person name="Fujiyama A."/>
            <person name="Fukuzawa H."/>
            <person name="Galik B."/>
            <person name="Grimanelli D."/>
            <person name="Grimwood J."/>
            <person name="Grossniklaus U."/>
            <person name="Hamada T."/>
            <person name="Haseloff J."/>
            <person name="Hetherington A.J."/>
            <person name="Higo A."/>
            <person name="Hirakawa Y."/>
            <person name="Hundley H.N."/>
            <person name="Ikeda Y."/>
            <person name="Inoue K."/>
            <person name="Inoue S.I."/>
            <person name="Ishida S."/>
            <person name="Jia Q."/>
            <person name="Kakita M."/>
            <person name="Kanazawa T."/>
            <person name="Kawai Y."/>
            <person name="Kawashima T."/>
            <person name="Kennedy M."/>
            <person name="Kinose K."/>
            <person name="Kinoshita T."/>
            <person name="Kohara Y."/>
            <person name="Koide E."/>
            <person name="Komatsu K."/>
            <person name="Kopischke S."/>
            <person name="Kubo M."/>
            <person name="Kyozuka J."/>
            <person name="Lagercrantz U."/>
            <person name="Lin S.S."/>
            <person name="Lindquist E."/>
            <person name="Lipzen A.M."/>
            <person name="Lu C.W."/>
            <person name="De Luna E."/>
            <person name="Martienssen R.A."/>
            <person name="Minamino N."/>
            <person name="Mizutani M."/>
            <person name="Mizutani M."/>
            <person name="Mochizuki N."/>
            <person name="Monte I."/>
            <person name="Mosher R."/>
            <person name="Nagasaki H."/>
            <person name="Nakagami H."/>
            <person name="Naramoto S."/>
            <person name="Nishitani K."/>
            <person name="Ohtani M."/>
            <person name="Okamoto T."/>
            <person name="Okumura M."/>
            <person name="Phillips J."/>
            <person name="Pollak B."/>
            <person name="Reinders A."/>
            <person name="Rovekamp M."/>
            <person name="Sano R."/>
            <person name="Sawa S."/>
            <person name="Schmid M.W."/>
            <person name="Shirakawa M."/>
            <person name="Solano R."/>
            <person name="Spunde A."/>
            <person name="Suetsugu N."/>
            <person name="Sugano S."/>
            <person name="Sugiyama A."/>
            <person name="Sun R."/>
            <person name="Suzuki Y."/>
            <person name="Takenaka M."/>
            <person name="Takezawa D."/>
            <person name="Tomogane H."/>
            <person name="Tsuzuki M."/>
            <person name="Ueda T."/>
            <person name="Umeda M."/>
            <person name="Ward J.M."/>
            <person name="Watanabe Y."/>
            <person name="Yazaki K."/>
            <person name="Yokoyama R."/>
            <person name="Yoshitake Y."/>
            <person name="Yotsui I."/>
            <person name="Zachgo S."/>
            <person name="Schmutz J."/>
        </authorList>
    </citation>
    <scope>NUCLEOTIDE SEQUENCE [LARGE SCALE GENOMIC DNA]</scope>
    <source>
        <strain evidence="6">Tak-1</strain>
    </source>
</reference>
<dbReference type="EMBL" id="KZ772681">
    <property type="protein sequence ID" value="PTQ46957.1"/>
    <property type="molecule type" value="Genomic_DNA"/>
</dbReference>
<dbReference type="Proteomes" id="UP000244005">
    <property type="component" value="Unassembled WGS sequence"/>
</dbReference>
<dbReference type="GO" id="GO:0005975">
    <property type="term" value="P:carbohydrate metabolic process"/>
    <property type="evidence" value="ECO:0007669"/>
    <property type="project" value="InterPro"/>
</dbReference>
<dbReference type="SMR" id="A0A2R6XLG5"/>
<keyword evidence="6" id="KW-1185">Reference proteome</keyword>
<gene>
    <name evidence="5" type="ORF">MARPO_0009s0072</name>
</gene>
<name>A0A2R6XLG5_MARPO</name>
<evidence type="ECO:0000256" key="3">
    <source>
        <dbReference type="ARBA" id="ARBA00023295"/>
    </source>
</evidence>
<dbReference type="Pfam" id="PF00295">
    <property type="entry name" value="Glyco_hydro_28"/>
    <property type="match status" value="1"/>
</dbReference>
<protein>
    <recommendedName>
        <fullName evidence="7">Pectate lyase superfamily protein domain-containing protein</fullName>
    </recommendedName>
</protein>
<organism evidence="5 6">
    <name type="scientific">Marchantia polymorpha</name>
    <name type="common">Common liverwort</name>
    <name type="synonym">Marchantia aquatica</name>
    <dbReference type="NCBI Taxonomy" id="3197"/>
    <lineage>
        <taxon>Eukaryota</taxon>
        <taxon>Viridiplantae</taxon>
        <taxon>Streptophyta</taxon>
        <taxon>Embryophyta</taxon>
        <taxon>Marchantiophyta</taxon>
        <taxon>Marchantiopsida</taxon>
        <taxon>Marchantiidae</taxon>
        <taxon>Marchantiales</taxon>
        <taxon>Marchantiaceae</taxon>
        <taxon>Marchantia</taxon>
    </lineage>
</organism>
<evidence type="ECO:0008006" key="7">
    <source>
        <dbReference type="Google" id="ProtNLM"/>
    </source>
</evidence>
<reference evidence="5" key="2">
    <citation type="submission" date="2017-12" db="EMBL/GenBank/DDBJ databases">
        <title>WGS assembly of Marchantia polymorpha.</title>
        <authorList>
            <person name="Bowman J.L."/>
            <person name="Kohchi T."/>
            <person name="Yamato K.T."/>
            <person name="Jenkins J."/>
            <person name="Shu S."/>
            <person name="Ishizaki K."/>
            <person name="Yamaoka S."/>
            <person name="Nishihama R."/>
            <person name="Nakamura Y."/>
            <person name="Berger F."/>
            <person name="Adam C."/>
            <person name="Aki S.S."/>
            <person name="Althoff F."/>
            <person name="Araki T."/>
            <person name="Arteaga-Vazquez M.A."/>
            <person name="Balasubrmanian S."/>
            <person name="Bauer D."/>
            <person name="Boehm C.R."/>
            <person name="Briginshaw L."/>
            <person name="Caballero-Perez J."/>
            <person name="Catarino B."/>
            <person name="Chen F."/>
            <person name="Chiyoda S."/>
            <person name="Chovatia M."/>
            <person name="Davies K.M."/>
            <person name="Delmans M."/>
            <person name="Demura T."/>
            <person name="Dierschke T."/>
            <person name="Dolan L."/>
            <person name="Dorantes-Acosta A.E."/>
            <person name="Eklund D.M."/>
            <person name="Florent S.N."/>
            <person name="Flores-Sandoval E."/>
            <person name="Fujiyama A."/>
            <person name="Fukuzawa H."/>
            <person name="Galik B."/>
            <person name="Grimanelli D."/>
            <person name="Grimwood J."/>
            <person name="Grossniklaus U."/>
            <person name="Hamada T."/>
            <person name="Haseloff J."/>
            <person name="Hetherington A.J."/>
            <person name="Higo A."/>
            <person name="Hirakawa Y."/>
            <person name="Hundley H.N."/>
            <person name="Ikeda Y."/>
            <person name="Inoue K."/>
            <person name="Inoue S."/>
            <person name="Ishida S."/>
            <person name="Jia Q."/>
            <person name="Kakita M."/>
            <person name="Kanazawa T."/>
            <person name="Kawai Y."/>
            <person name="Kawashima T."/>
            <person name="Kennedy M."/>
            <person name="Kinose K."/>
            <person name="Kinoshita T."/>
            <person name="Kohara Y."/>
            <person name="Koide E."/>
            <person name="Komatsu K."/>
            <person name="Kopischke S."/>
            <person name="Kubo M."/>
            <person name="Kyozuka J."/>
            <person name="Lagercrantz U."/>
            <person name="Lin S.S."/>
            <person name="Lindquist E."/>
            <person name="Lipzen A.M."/>
            <person name="Lu C."/>
            <person name="Luna E.D."/>
            <person name="Martienssen R.A."/>
            <person name="Minamino N."/>
            <person name="Mizutani M."/>
            <person name="Mizutani M."/>
            <person name="Mochizuki N."/>
            <person name="Monte I."/>
            <person name="Mosher R."/>
            <person name="Nagasaki H."/>
            <person name="Nakagami H."/>
            <person name="Naramoto S."/>
            <person name="Nishitani K."/>
            <person name="Ohtani M."/>
            <person name="Okamoto T."/>
            <person name="Okumura M."/>
            <person name="Phillips J."/>
            <person name="Pollak B."/>
            <person name="Reinders A."/>
            <person name="Roevekamp M."/>
            <person name="Sano R."/>
            <person name="Sawa S."/>
            <person name="Schmid M.W."/>
            <person name="Shirakawa M."/>
            <person name="Solano R."/>
            <person name="Spunde A."/>
            <person name="Suetsugu N."/>
            <person name="Sugano S."/>
            <person name="Sugiyama A."/>
            <person name="Sun R."/>
            <person name="Suzuki Y."/>
            <person name="Takenaka M."/>
            <person name="Takezawa D."/>
            <person name="Tomogane H."/>
            <person name="Tsuzuki M."/>
            <person name="Ueda T."/>
            <person name="Umeda M."/>
            <person name="Ward J.M."/>
            <person name="Watanabe Y."/>
            <person name="Yazaki K."/>
            <person name="Yokoyama R."/>
            <person name="Yoshitake Y."/>
            <person name="Yotsui I."/>
            <person name="Zachgo S."/>
            <person name="Schmutz J."/>
        </authorList>
    </citation>
    <scope>NUCLEOTIDE SEQUENCE [LARGE SCALE GENOMIC DNA]</scope>
    <source>
        <strain evidence="5">Tak-1</strain>
    </source>
</reference>
<evidence type="ECO:0000256" key="4">
    <source>
        <dbReference type="RuleBase" id="RU361169"/>
    </source>
</evidence>
<dbReference type="AlphaFoldDB" id="A0A2R6XLG5"/>
<dbReference type="OrthoDB" id="187139at2759"/>
<comment type="similarity">
    <text evidence="1 4">Belongs to the glycosyl hydrolase 28 family.</text>
</comment>
<dbReference type="InterPro" id="IPR011050">
    <property type="entry name" value="Pectin_lyase_fold/virulence"/>
</dbReference>
<keyword evidence="2 4" id="KW-0378">Hydrolase</keyword>
<dbReference type="PANTHER" id="PTHR31339:SF9">
    <property type="entry name" value="PLASMIN AND FIBRONECTIN-BINDING PROTEIN A"/>
    <property type="match status" value="1"/>
</dbReference>
<keyword evidence="3 4" id="KW-0326">Glycosidase</keyword>
<dbReference type="InterPro" id="IPR051801">
    <property type="entry name" value="GH28_Enzymes"/>
</dbReference>
<dbReference type="PANTHER" id="PTHR31339">
    <property type="entry name" value="PECTIN LYASE-RELATED"/>
    <property type="match status" value="1"/>
</dbReference>
<dbReference type="EMBL" id="KZ772681">
    <property type="protein sequence ID" value="PTQ46956.1"/>
    <property type="molecule type" value="Genomic_DNA"/>
</dbReference>
<sequence length="521" mass="57444">MVRTSGSWQSFAKLELMLGSPVLLLWGILWCMICGGHLSLAFVEGQDSRIESLTSLKRLRDGICDHGIQKTRPHTVSILEFGAVGDGKTLNTHAFENAIFYLRSFADKGGAQLYVPPGEWLTGSFSLTSHLTLFIDQGGVILGSQDITKWPVIDSLPSYGRGRELPGDRHMALIYGENLTDVVITGENGTVDGQGSVWWDLHRNGSLDKTRPHLVEFVNSKGILFSNVTFQNSPFWNLHPVYCSNLVFKDLTILAPHNSPNTDGIDPDSCTNVCIKDCFMSVGDDAIAIKSGWDEYGISYGKPSANIVIRNVYAITPTSAGIAIGSEMSGGVQNVSVQNMVIKNARTGFRLKTAAGRGGYVKNIHLSHIVMQNVSTAFAFTGAYGDHPDDKYDPEAYPVVDNIIITNVVGDLIHEAGSLFGIKEAPFRNICLSQITLDVCGPFNWNCTNVEGVYKDVYPQPCSQFLNDSRQVDIVCSSVQSSYEEKEEDQSWEGNVMARRIRTEERSRRSKPRVWCTRPEG</sequence>
<dbReference type="GO" id="GO:0004650">
    <property type="term" value="F:polygalacturonase activity"/>
    <property type="evidence" value="ECO:0007669"/>
    <property type="project" value="EnsemblPlants"/>
</dbReference>
<evidence type="ECO:0000256" key="1">
    <source>
        <dbReference type="ARBA" id="ARBA00008834"/>
    </source>
</evidence>
<dbReference type="Gramene" id="Mp7g13870.1">
    <property type="protein sequence ID" value="Mp7g13870.1.cds"/>
    <property type="gene ID" value="Mp7g13870"/>
</dbReference>
<dbReference type="SUPFAM" id="SSF51126">
    <property type="entry name" value="Pectin lyase-like"/>
    <property type="match status" value="1"/>
</dbReference>
<evidence type="ECO:0000313" key="5">
    <source>
        <dbReference type="EMBL" id="PTQ46957.1"/>
    </source>
</evidence>
<dbReference type="InterPro" id="IPR000743">
    <property type="entry name" value="Glyco_hydro_28"/>
</dbReference>
<accession>A0A2R6XLG5</accession>
<dbReference type="InterPro" id="IPR012334">
    <property type="entry name" value="Pectin_lyas_fold"/>
</dbReference>